<organism evidence="3 4">
    <name type="scientific">Ciceribacter ferrooxidans</name>
    <dbReference type="NCBI Taxonomy" id="2509717"/>
    <lineage>
        <taxon>Bacteria</taxon>
        <taxon>Pseudomonadati</taxon>
        <taxon>Pseudomonadota</taxon>
        <taxon>Alphaproteobacteria</taxon>
        <taxon>Hyphomicrobiales</taxon>
        <taxon>Rhizobiaceae</taxon>
        <taxon>Ciceribacter</taxon>
    </lineage>
</organism>
<evidence type="ECO:0000259" key="2">
    <source>
        <dbReference type="Pfam" id="PF10145"/>
    </source>
</evidence>
<dbReference type="PANTHER" id="PTHR37813:SF1">
    <property type="entry name" value="FELS-2 PROPHAGE PROTEIN"/>
    <property type="match status" value="1"/>
</dbReference>
<evidence type="ECO:0000256" key="1">
    <source>
        <dbReference type="ARBA" id="ARBA00022612"/>
    </source>
</evidence>
<gene>
    <name evidence="3" type="ORF">EUU22_19140</name>
</gene>
<evidence type="ECO:0000313" key="4">
    <source>
        <dbReference type="Proteomes" id="UP000291088"/>
    </source>
</evidence>
<keyword evidence="4" id="KW-1185">Reference proteome</keyword>
<dbReference type="NCBIfam" id="TIGR01760">
    <property type="entry name" value="tape_meas_TP901"/>
    <property type="match status" value="1"/>
</dbReference>
<feature type="domain" description="Phage tail tape measure protein" evidence="2">
    <location>
        <begin position="124"/>
        <end position="307"/>
    </location>
</feature>
<sequence length="636" mass="66970">MSRLSASLVVDLVDKTGAKTQTIIGNMNRLKRAERDYMLADRGLRLSNRDRAMERLMMEQEAAAEARRQRMTLLASRVGTAVALGGIVAAKAYTNFADLERRVNRIVINADKGAGAIEPTIKTLQGIAEATRTSFDDVVGGLEALVASGRSLDESLAFLPVVAVTAQASGAAMNDVALSADALAGSLKINAEEMQRAFDILVAGGKAGKFELKDMAQYLPSLLPAFSAMGYKGTEGLQKIVAMLQVMRNQAGSSSEAATYLGNVLNKVYSEETAKKFKDMGVDLPRALEKAKKEGRDVLDVFLDMTTIATKGDLSKLPKLFTDAEYQKGVRALITQRTEFEALVKSFASVDGTALKDFNQIAEDSASKIQKMTNMWDQLMTRLGSGVASVANPALESLTQTIDEAEARAIALKGMDGEQRAWQKGDFFRDYRKLFPGASSREVNIAYNDALVKVGRGTAASPFDGLKSEAGRRAGGALAGRYPSRGSYGPGFVPEGLGADPATGAIPVPFGRPGPAPAGDRSITGQYPSRGVYDPAAVEAAKASAPDPALDGFLKFHGLVEAGADASDKIAEGGGRAGEKAAQTMQASAGPIGTAIAQSFLAKVQGSLGAILANAGGGRPTGQVVKEQINGQFVDP</sequence>
<dbReference type="Proteomes" id="UP000291088">
    <property type="component" value="Unassembled WGS sequence"/>
</dbReference>
<reference evidence="3 4" key="1">
    <citation type="submission" date="2019-01" db="EMBL/GenBank/DDBJ databases">
        <authorList>
            <person name="Deng T."/>
        </authorList>
    </citation>
    <scope>NUCLEOTIDE SEQUENCE [LARGE SCALE GENOMIC DNA]</scope>
    <source>
        <strain evidence="3 4">F8825</strain>
    </source>
</reference>
<accession>A0A4Q2SWE2</accession>
<evidence type="ECO:0000313" key="3">
    <source>
        <dbReference type="EMBL" id="RYC10182.1"/>
    </source>
</evidence>
<dbReference type="OrthoDB" id="8019720at2"/>
<keyword evidence="1" id="KW-1188">Viral release from host cell</keyword>
<dbReference type="PANTHER" id="PTHR37813">
    <property type="entry name" value="FELS-2 PROPHAGE PROTEIN"/>
    <property type="match status" value="1"/>
</dbReference>
<dbReference type="Pfam" id="PF10145">
    <property type="entry name" value="PhageMin_Tail"/>
    <property type="match status" value="1"/>
</dbReference>
<comment type="caution">
    <text evidence="3">The sequence shown here is derived from an EMBL/GenBank/DDBJ whole genome shotgun (WGS) entry which is preliminary data.</text>
</comment>
<dbReference type="RefSeq" id="WP_129333575.1">
    <property type="nucleotide sequence ID" value="NZ_SDVB01000253.1"/>
</dbReference>
<dbReference type="InterPro" id="IPR010090">
    <property type="entry name" value="Phage_tape_meas"/>
</dbReference>
<protein>
    <submittedName>
        <fullName evidence="3">Phage tail tape measure protein</fullName>
    </submittedName>
</protein>
<dbReference type="EMBL" id="SDVB01000253">
    <property type="protein sequence ID" value="RYC10182.1"/>
    <property type="molecule type" value="Genomic_DNA"/>
</dbReference>
<name>A0A4Q2SWE2_9HYPH</name>
<dbReference type="AlphaFoldDB" id="A0A4Q2SWE2"/>
<proteinExistence type="predicted"/>